<comment type="catalytic activity">
    <reaction evidence="8">
        <text>guanine + H2O + H(+) = xanthine + NH4(+)</text>
        <dbReference type="Rhea" id="RHEA:14665"/>
        <dbReference type="ChEBI" id="CHEBI:15377"/>
        <dbReference type="ChEBI" id="CHEBI:15378"/>
        <dbReference type="ChEBI" id="CHEBI:16235"/>
        <dbReference type="ChEBI" id="CHEBI:17712"/>
        <dbReference type="ChEBI" id="CHEBI:28938"/>
        <dbReference type="EC" id="3.5.4.3"/>
    </reaction>
</comment>
<dbReference type="CDD" id="cd01303">
    <property type="entry name" value="GDEase"/>
    <property type="match status" value="1"/>
</dbReference>
<comment type="cofactor">
    <cofactor evidence="8">
        <name>Zn(2+)</name>
        <dbReference type="ChEBI" id="CHEBI:29105"/>
    </cofactor>
    <text evidence="8">Binds 1 zinc ion per subunit.</text>
</comment>
<dbReference type="InterPro" id="IPR011059">
    <property type="entry name" value="Metal-dep_hydrolase_composite"/>
</dbReference>
<keyword evidence="12" id="KW-1185">Reference proteome</keyword>
<dbReference type="Gene3D" id="3.20.20.140">
    <property type="entry name" value="Metal-dependent hydrolases"/>
    <property type="match status" value="1"/>
</dbReference>
<proteinExistence type="inferred from homology"/>
<dbReference type="Pfam" id="PF01979">
    <property type="entry name" value="Amidohydro_1"/>
    <property type="match status" value="1"/>
</dbReference>
<dbReference type="InterPro" id="IPR032466">
    <property type="entry name" value="Metal_Hydrolase"/>
</dbReference>
<accession>A0ABX2PLK6</accession>
<dbReference type="RefSeq" id="WP_176861478.1">
    <property type="nucleotide sequence ID" value="NZ_JABXWT010000001.1"/>
</dbReference>
<keyword evidence="6 8" id="KW-0862">Zinc</keyword>
<protein>
    <recommendedName>
        <fullName evidence="3 7">Guanine deaminase</fullName>
        <shortName evidence="8">Guanase</shortName>
        <ecNumber evidence="3 7">3.5.4.3</ecNumber>
    </recommendedName>
    <alternativeName>
        <fullName evidence="8">Guanine aminohydrolase</fullName>
    </alternativeName>
</protein>
<dbReference type="GO" id="GO:0008892">
    <property type="term" value="F:guanine deaminase activity"/>
    <property type="evidence" value="ECO:0007669"/>
    <property type="project" value="UniProtKB-EC"/>
</dbReference>
<evidence type="ECO:0000313" key="12">
    <source>
        <dbReference type="Proteomes" id="UP000630805"/>
    </source>
</evidence>
<dbReference type="InterPro" id="IPR054418">
    <property type="entry name" value="MQNX/HUTI_composite_N"/>
</dbReference>
<dbReference type="SUPFAM" id="SSF51556">
    <property type="entry name" value="Metallo-dependent hydrolases"/>
    <property type="match status" value="1"/>
</dbReference>
<dbReference type="Pfam" id="PF22039">
    <property type="entry name" value="HUTI_composite_bact"/>
    <property type="match status" value="1"/>
</dbReference>
<reference evidence="11 12" key="1">
    <citation type="submission" date="2020-06" db="EMBL/GenBank/DDBJ databases">
        <authorList>
            <person name="Cao W.R."/>
        </authorList>
    </citation>
    <scope>NUCLEOTIDE SEQUENCE [LARGE SCALE GENOMIC DNA]</scope>
    <source>
        <strain evidence="11 12">B1Z28</strain>
    </source>
</reference>
<dbReference type="PANTHER" id="PTHR11271">
    <property type="entry name" value="GUANINE DEAMINASE"/>
    <property type="match status" value="1"/>
</dbReference>
<keyword evidence="5 8" id="KW-0378">Hydrolase</keyword>
<dbReference type="InterPro" id="IPR051607">
    <property type="entry name" value="Metallo-dep_hydrolases"/>
</dbReference>
<dbReference type="SUPFAM" id="SSF51338">
    <property type="entry name" value="Composite domain of metallo-dependent hydrolases"/>
    <property type="match status" value="1"/>
</dbReference>
<dbReference type="EMBL" id="JABXWT010000001">
    <property type="protein sequence ID" value="NVO54487.1"/>
    <property type="molecule type" value="Genomic_DNA"/>
</dbReference>
<name>A0ABX2PLK6_9RHOB</name>
<evidence type="ECO:0000256" key="2">
    <source>
        <dbReference type="ARBA" id="ARBA00006745"/>
    </source>
</evidence>
<dbReference type="NCBIfam" id="NF006679">
    <property type="entry name" value="PRK09228.1"/>
    <property type="match status" value="1"/>
</dbReference>
<evidence type="ECO:0000256" key="6">
    <source>
        <dbReference type="ARBA" id="ARBA00022833"/>
    </source>
</evidence>
<sequence>MAQKTLLKGRVLSFDGSPFEGEPTDAARLDEAVLIQDGRVSALGTADDLTRAHPDADVRNYGARLIMAGFIDPHVHYPQTAMIASWGKRLIDWLNTYTFPEEMKFGDIDYATEIANRYLDLTTAHGTTTMCSFCTIHPESVDAFFTAAQNRGQRVVAGKTCMDRNAPDGLRDTAQTAYDQSEALLEKWHGVDRLSYAITPRFSPTSTPEQLEAMGALWAEHPHCLMQTHLSEQTDEIEWVRSLFPDARDYLDTYEKFGLLGTNGLYGHVIHLEDRERDRLREVDAALVHCPTSNTFIGSGLFDMNGLIHDGHRVGLATDTGGGSSFSMLRTMAAAYEIGQLRGRPLHPAQLLWLGTVGSARTLRMDDRIGNIAPGMEADLIVLDLASTPAIAQREAHADDIWEAVFPTIMMGDDRAISEVWIGGRPAGF</sequence>
<comment type="caution">
    <text evidence="11">The sequence shown here is derived from an EMBL/GenBank/DDBJ whole genome shotgun (WGS) entry which is preliminary data.</text>
</comment>
<dbReference type="PANTHER" id="PTHR11271:SF6">
    <property type="entry name" value="GUANINE DEAMINASE"/>
    <property type="match status" value="1"/>
</dbReference>
<comment type="function">
    <text evidence="8">Catalyzes the hydrolytic deamination of guanine, producing xanthine and ammonia.</text>
</comment>
<evidence type="ECO:0000256" key="1">
    <source>
        <dbReference type="ARBA" id="ARBA00004984"/>
    </source>
</evidence>
<feature type="domain" description="Aminodeoxyfutalosine deaminase/Imidazolonepropionase-like composite" evidence="10">
    <location>
        <begin position="32"/>
        <end position="56"/>
    </location>
</feature>
<evidence type="ECO:0000259" key="9">
    <source>
        <dbReference type="Pfam" id="PF01979"/>
    </source>
</evidence>
<evidence type="ECO:0000256" key="7">
    <source>
        <dbReference type="NCBIfam" id="TIGR02967"/>
    </source>
</evidence>
<dbReference type="EC" id="3.5.4.3" evidence="3 7"/>
<keyword evidence="4 8" id="KW-0479">Metal-binding</keyword>
<comment type="pathway">
    <text evidence="1 8">Purine metabolism; guanine degradation; xanthine from guanine: step 1/1.</text>
</comment>
<organism evidence="11 12">
    <name type="scientific">Ruegeria haliotis</name>
    <dbReference type="NCBI Taxonomy" id="2747601"/>
    <lineage>
        <taxon>Bacteria</taxon>
        <taxon>Pseudomonadati</taxon>
        <taxon>Pseudomonadota</taxon>
        <taxon>Alphaproteobacteria</taxon>
        <taxon>Rhodobacterales</taxon>
        <taxon>Roseobacteraceae</taxon>
        <taxon>Ruegeria</taxon>
    </lineage>
</organism>
<evidence type="ECO:0000313" key="11">
    <source>
        <dbReference type="EMBL" id="NVO54487.1"/>
    </source>
</evidence>
<comment type="similarity">
    <text evidence="2 8">Belongs to the metallo-dependent hydrolases superfamily. ATZ/TRZ family.</text>
</comment>
<dbReference type="NCBIfam" id="TIGR02967">
    <property type="entry name" value="guan_deamin"/>
    <property type="match status" value="1"/>
</dbReference>
<evidence type="ECO:0000256" key="5">
    <source>
        <dbReference type="ARBA" id="ARBA00022801"/>
    </source>
</evidence>
<dbReference type="InterPro" id="IPR014311">
    <property type="entry name" value="Guanine_deaminase"/>
</dbReference>
<feature type="domain" description="Amidohydrolase-related" evidence="9">
    <location>
        <begin position="66"/>
        <end position="425"/>
    </location>
</feature>
<evidence type="ECO:0000256" key="8">
    <source>
        <dbReference type="RuleBase" id="RU366009"/>
    </source>
</evidence>
<dbReference type="InterPro" id="IPR006680">
    <property type="entry name" value="Amidohydro-rel"/>
</dbReference>
<evidence type="ECO:0000256" key="4">
    <source>
        <dbReference type="ARBA" id="ARBA00022723"/>
    </source>
</evidence>
<gene>
    <name evidence="11" type="primary">guaD</name>
    <name evidence="11" type="ORF">HW561_01625</name>
</gene>
<evidence type="ECO:0000256" key="3">
    <source>
        <dbReference type="ARBA" id="ARBA00012781"/>
    </source>
</evidence>
<evidence type="ECO:0000259" key="10">
    <source>
        <dbReference type="Pfam" id="PF22039"/>
    </source>
</evidence>
<dbReference type="Gene3D" id="2.30.40.10">
    <property type="entry name" value="Urease, subunit C, domain 1"/>
    <property type="match status" value="1"/>
</dbReference>
<dbReference type="Proteomes" id="UP000630805">
    <property type="component" value="Unassembled WGS sequence"/>
</dbReference>